<sequence>MSSSTFLFRNLGNLGLGYAIAIALCFLVLLSTLLLASYVCCRSRPPILPRHAPSLPSIIFVTDDDDDGPPDRSPSPARGLDPAIINSYPKFAFSDEKGGEAACAICLGEYKVGEALRMMPECRHYFHVPCLDAWLRLNASCPVCRSSPMPTPIPTPLSELVPLSQFPAGRRQS</sequence>
<dbReference type="Proteomes" id="UP000827976">
    <property type="component" value="Chromosome 20"/>
</dbReference>
<name>A0ACB7TVT1_DIOAL</name>
<gene>
    <name evidence="1" type="ORF">IHE45_20G062000</name>
</gene>
<keyword evidence="2" id="KW-1185">Reference proteome</keyword>
<proteinExistence type="predicted"/>
<evidence type="ECO:0000313" key="2">
    <source>
        <dbReference type="Proteomes" id="UP000827976"/>
    </source>
</evidence>
<evidence type="ECO:0000313" key="1">
    <source>
        <dbReference type="EMBL" id="KAH7651505.1"/>
    </source>
</evidence>
<dbReference type="EMBL" id="CM037030">
    <property type="protein sequence ID" value="KAH7651505.1"/>
    <property type="molecule type" value="Genomic_DNA"/>
</dbReference>
<comment type="caution">
    <text evidence="1">The sequence shown here is derived from an EMBL/GenBank/DDBJ whole genome shotgun (WGS) entry which is preliminary data.</text>
</comment>
<reference evidence="2" key="1">
    <citation type="journal article" date="2022" name="Nat. Commun.">
        <title>Chromosome evolution and the genetic basis of agronomically important traits in greater yam.</title>
        <authorList>
            <person name="Bredeson J.V."/>
            <person name="Lyons J.B."/>
            <person name="Oniyinde I.O."/>
            <person name="Okereke N.R."/>
            <person name="Kolade O."/>
            <person name="Nnabue I."/>
            <person name="Nwadili C.O."/>
            <person name="Hribova E."/>
            <person name="Parker M."/>
            <person name="Nwogha J."/>
            <person name="Shu S."/>
            <person name="Carlson J."/>
            <person name="Kariba R."/>
            <person name="Muthemba S."/>
            <person name="Knop K."/>
            <person name="Barton G.J."/>
            <person name="Sherwood A.V."/>
            <person name="Lopez-Montes A."/>
            <person name="Asiedu R."/>
            <person name="Jamnadass R."/>
            <person name="Muchugi A."/>
            <person name="Goodstein D."/>
            <person name="Egesi C.N."/>
            <person name="Featherston J."/>
            <person name="Asfaw A."/>
            <person name="Simpson G.G."/>
            <person name="Dolezel J."/>
            <person name="Hendre P.S."/>
            <person name="Van Deynze A."/>
            <person name="Kumar P.L."/>
            <person name="Obidiegwu J.E."/>
            <person name="Bhattacharjee R."/>
            <person name="Rokhsar D.S."/>
        </authorList>
    </citation>
    <scope>NUCLEOTIDE SEQUENCE [LARGE SCALE GENOMIC DNA]</scope>
    <source>
        <strain evidence="2">cv. TDa95/00328</strain>
    </source>
</reference>
<accession>A0ACB7TVT1</accession>
<protein>
    <submittedName>
        <fullName evidence="1">Zinc finger RING/FYVE/PHD-type protein</fullName>
    </submittedName>
</protein>
<organism evidence="1 2">
    <name type="scientific">Dioscorea alata</name>
    <name type="common">Purple yam</name>
    <dbReference type="NCBI Taxonomy" id="55571"/>
    <lineage>
        <taxon>Eukaryota</taxon>
        <taxon>Viridiplantae</taxon>
        <taxon>Streptophyta</taxon>
        <taxon>Embryophyta</taxon>
        <taxon>Tracheophyta</taxon>
        <taxon>Spermatophyta</taxon>
        <taxon>Magnoliopsida</taxon>
        <taxon>Liliopsida</taxon>
        <taxon>Dioscoreales</taxon>
        <taxon>Dioscoreaceae</taxon>
        <taxon>Dioscorea</taxon>
    </lineage>
</organism>